<dbReference type="EMBL" id="ACZV01000004">
    <property type="protein sequence ID" value="EEX94502.1"/>
    <property type="molecule type" value="Genomic_DNA"/>
</dbReference>
<dbReference type="STRING" id="675816.VIA_001662"/>
<evidence type="ECO:0000256" key="1">
    <source>
        <dbReference type="SAM" id="MobiDB-lite"/>
    </source>
</evidence>
<feature type="chain" id="PRO_5003000483" evidence="2">
    <location>
        <begin position="21"/>
        <end position="324"/>
    </location>
</feature>
<dbReference type="EMBL" id="AFWH01000001">
    <property type="protein sequence ID" value="EGU53947.1"/>
    <property type="molecule type" value="Genomic_DNA"/>
</dbReference>
<reference evidence="3 6" key="1">
    <citation type="submission" date="2009-10" db="EMBL/GenBank/DDBJ databases">
        <authorList>
            <consortium name="Los Alamos National Laboratory (LANL)"/>
            <consortium name="National Microbial Pathogen Data Resource (NMPDR)"/>
            <person name="Munk A.C."/>
            <person name="Chertkov O."/>
            <person name="Tapia R."/>
            <person name="Green L."/>
            <person name="Rogers Y."/>
            <person name="Detter J.C."/>
            <person name="Bruce D."/>
            <person name="Brettin T.S."/>
            <person name="Colwell R.R."/>
            <person name="Huq A."/>
            <person name="Grim C.J."/>
            <person name="Hasan N.A."/>
            <person name="Bartels D."/>
            <person name="Vonstein V."/>
        </authorList>
    </citation>
    <scope>NUCLEOTIDE SEQUENCE [LARGE SCALE GENOMIC DNA]</scope>
    <source>
        <strain evidence="3 6">CIP 102891</strain>
    </source>
</reference>
<dbReference type="EC" id="4.3.1.3" evidence="3"/>
<organism evidence="4 5">
    <name type="scientific">Vibrio orientalis CIP 102891 = ATCC 33934</name>
    <dbReference type="NCBI Taxonomy" id="675816"/>
    <lineage>
        <taxon>Bacteria</taxon>
        <taxon>Pseudomonadati</taxon>
        <taxon>Pseudomonadota</taxon>
        <taxon>Gammaproteobacteria</taxon>
        <taxon>Vibrionales</taxon>
        <taxon>Vibrionaceae</taxon>
        <taxon>Vibrio</taxon>
        <taxon>Vibrio oreintalis group</taxon>
    </lineage>
</organism>
<dbReference type="PROSITE" id="PS51257">
    <property type="entry name" value="PROKAR_LIPOPROTEIN"/>
    <property type="match status" value="1"/>
</dbReference>
<dbReference type="RefSeq" id="WP_004412426.1">
    <property type="nucleotide sequence ID" value="NZ_ACZV01000004.1"/>
</dbReference>
<evidence type="ECO:0000313" key="3">
    <source>
        <dbReference type="EMBL" id="EEX94502.1"/>
    </source>
</evidence>
<dbReference type="GO" id="GO:0004397">
    <property type="term" value="F:histidine ammonia-lyase activity"/>
    <property type="evidence" value="ECO:0007669"/>
    <property type="project" value="UniProtKB-EC"/>
</dbReference>
<evidence type="ECO:0000313" key="5">
    <source>
        <dbReference type="Proteomes" id="UP000002817"/>
    </source>
</evidence>
<sequence>MNKRHLSLVLPLLLAVTACDDDSSTNTKPATSNAQVYSKLDCYQKSYGVEISQSVDVANCAFEDGIYVLPMNTATQKQHETVTKQIADFLHMASKEVNQRFANRTVVIGVTNGEPNGSTLDEEFIFGLSDFADSSSTLEGIELIYTDIGGKDETLTTTAYQKLMQLFDYYIDGDDNHQLGMKLKNAYDDHIALINYDSSLYYNECNYGNGHVTTPRVKGTDTDCDEDSSDGIDESNGKFDEIHDIAANLNPGASFGVVYEYMLTGKHKTSAEWSSTPSSKLETTDGLTAGSGANDAPNFSNSAFVPIAKYLNENFFVNKSKIYK</sequence>
<dbReference type="PATRIC" id="fig|675816.5.peg.29"/>
<proteinExistence type="predicted"/>
<gene>
    <name evidence="3" type="ORF">VIA_001662</name>
    <name evidence="4" type="ORF">VIOR3934_19010</name>
</gene>
<comment type="caution">
    <text evidence="4">The sequence shown here is derived from an EMBL/GenBank/DDBJ whole genome shotgun (WGS) entry which is preliminary data.</text>
</comment>
<feature type="region of interest" description="Disordered" evidence="1">
    <location>
        <begin position="270"/>
        <end position="292"/>
    </location>
</feature>
<accession>C9QEM9</accession>
<evidence type="ECO:0000313" key="4">
    <source>
        <dbReference type="EMBL" id="EGU53947.1"/>
    </source>
</evidence>
<keyword evidence="6" id="KW-1185">Reference proteome</keyword>
<feature type="compositionally biased region" description="Polar residues" evidence="1">
    <location>
        <begin position="271"/>
        <end position="281"/>
    </location>
</feature>
<keyword evidence="2" id="KW-0732">Signal</keyword>
<dbReference type="OrthoDB" id="5890868at2"/>
<keyword evidence="4" id="KW-0456">Lyase</keyword>
<evidence type="ECO:0000313" key="6">
    <source>
        <dbReference type="Proteomes" id="UP000003515"/>
    </source>
</evidence>
<name>C9QEM9_VIBOR</name>
<reference evidence="4 5" key="3">
    <citation type="journal article" date="2012" name="Int. J. Syst. Evol. Microbiol.">
        <title>Vibrio caribbeanicus sp. nov., isolated from the marine sponge Scleritoderma cyanea.</title>
        <authorList>
            <person name="Hoffmann M."/>
            <person name="Monday S.R."/>
            <person name="Allard M.W."/>
            <person name="Strain E.A."/>
            <person name="Whittaker P."/>
            <person name="Naum M."/>
            <person name="McCarthy P.J."/>
            <person name="Lopez J.V."/>
            <person name="Fischer M."/>
            <person name="Brown E.W."/>
        </authorList>
    </citation>
    <scope>NUCLEOTIDE SEQUENCE [LARGE SCALE GENOMIC DNA]</scope>
    <source>
        <strain evidence="4">CIP 102891</strain>
        <strain evidence="5">CIP 102891 / ATCC 33934</strain>
    </source>
</reference>
<feature type="signal peptide" evidence="2">
    <location>
        <begin position="1"/>
        <end position="20"/>
    </location>
</feature>
<dbReference type="Proteomes" id="UP000003515">
    <property type="component" value="Unassembled WGS sequence"/>
</dbReference>
<dbReference type="eggNOG" id="ENOG5031VSG">
    <property type="taxonomic scope" value="Bacteria"/>
</dbReference>
<dbReference type="AlphaFoldDB" id="C9QEM9"/>
<dbReference type="Proteomes" id="UP000002817">
    <property type="component" value="Unassembled WGS sequence"/>
</dbReference>
<reference evidence="4" key="2">
    <citation type="submission" date="2011-08" db="EMBL/GenBank/DDBJ databases">
        <authorList>
            <person name="Hoffman M."/>
            <person name="Strain E.A."/>
            <person name="Brown E."/>
            <person name="Allard M.W."/>
        </authorList>
    </citation>
    <scope>NUCLEOTIDE SEQUENCE</scope>
    <source>
        <strain evidence="4">CIP 102891</strain>
    </source>
</reference>
<evidence type="ECO:0000256" key="2">
    <source>
        <dbReference type="SAM" id="SignalP"/>
    </source>
</evidence>
<protein>
    <submittedName>
        <fullName evidence="4">Histidine ammonia-lyase</fullName>
        <ecNumber evidence="3">4.3.1.3</ecNumber>
    </submittedName>
</protein>